<evidence type="ECO:0000313" key="6">
    <source>
        <dbReference type="EMBL" id="AQS86699.1"/>
    </source>
</evidence>
<dbReference type="KEGG" id="nch:A0U93_00640"/>
<evidence type="ECO:0000256" key="3">
    <source>
        <dbReference type="PIRSR" id="PIRSR640198-1"/>
    </source>
</evidence>
<feature type="active site" evidence="3">
    <location>
        <position position="221"/>
    </location>
</feature>
<sequence>MRRKGSIISATYAVIDMYIHEHRDWPRFIWSEQAITVPLAAVRHRQGRLIGRMEALGLNLQAEANLATLTEDVIKSSEIEGETLDKEQVRSSIARRLGLDIGALSPVDRDVEGVVEMMLDATQNYVQPLTAERLFGWHAALFPTGRSGMSRIVVGAWRDGRSGPMQVVSGPFGRERVHFEAPVASRLPDEMAAFLAWFEQEHSIDPVLKGAIAHLWFVTVHPFEDGNGRIARAIADMALARSEDGPQRFYSMSAGIRVARKGYYAILERTQRGDLDITKWILWFLACLSQAIDGAERVLVNVLRKAAFWRVAEPHISNDRQRLMLNRLLEGFEGKLTSSKWAKLTKVSPDTALRDIVDLIAKGLLTRDHGGGRSTSYSLSTME</sequence>
<evidence type="ECO:0000313" key="7">
    <source>
        <dbReference type="Proteomes" id="UP000188604"/>
    </source>
</evidence>
<feature type="binding site" evidence="4">
    <location>
        <begin position="225"/>
        <end position="232"/>
    </location>
    <ligand>
        <name>ATP</name>
        <dbReference type="ChEBI" id="CHEBI:30616"/>
    </ligand>
</feature>
<keyword evidence="4" id="KW-0547">Nucleotide-binding</keyword>
<dbReference type="InterPro" id="IPR036388">
    <property type="entry name" value="WH-like_DNA-bd_sf"/>
</dbReference>
<dbReference type="PANTHER" id="PTHR13504:SF33">
    <property type="entry name" value="FIC FAMILY PROTEIN"/>
    <property type="match status" value="1"/>
</dbReference>
<dbReference type="PANTHER" id="PTHR13504">
    <property type="entry name" value="FIDO DOMAIN-CONTAINING PROTEIN DDB_G0283145"/>
    <property type="match status" value="1"/>
</dbReference>
<reference evidence="6 7" key="1">
    <citation type="submission" date="2016-03" db="EMBL/GenBank/DDBJ databases">
        <title>Acetic acid bacteria sequencing.</title>
        <authorList>
            <person name="Brandt J."/>
            <person name="Jakob F."/>
            <person name="Vogel R.F."/>
        </authorList>
    </citation>
    <scope>NUCLEOTIDE SEQUENCE [LARGE SCALE GENOMIC DNA]</scope>
    <source>
        <strain evidence="6 7">NBRC 101099</strain>
    </source>
</reference>
<dbReference type="InterPro" id="IPR040198">
    <property type="entry name" value="Fido_containing"/>
</dbReference>
<dbReference type="Pfam" id="PF13776">
    <property type="entry name" value="DUF4172"/>
    <property type="match status" value="1"/>
</dbReference>
<dbReference type="GO" id="GO:0003700">
    <property type="term" value="F:DNA-binding transcription factor activity"/>
    <property type="evidence" value="ECO:0007669"/>
    <property type="project" value="InterPro"/>
</dbReference>
<dbReference type="InterPro" id="IPR036597">
    <property type="entry name" value="Fido-like_dom_sf"/>
</dbReference>
<dbReference type="InterPro" id="IPR003812">
    <property type="entry name" value="Fido"/>
</dbReference>
<dbReference type="Pfam" id="PF02661">
    <property type="entry name" value="Fic"/>
    <property type="match status" value="1"/>
</dbReference>
<keyword evidence="7" id="KW-1185">Reference proteome</keyword>
<dbReference type="InterPro" id="IPR025230">
    <property type="entry name" value="DUF4172"/>
</dbReference>
<dbReference type="Gene3D" id="1.10.3290.10">
    <property type="entry name" value="Fido-like domain"/>
    <property type="match status" value="1"/>
</dbReference>
<dbReference type="Pfam" id="PF08220">
    <property type="entry name" value="HTH_DeoR"/>
    <property type="match status" value="1"/>
</dbReference>
<evidence type="ECO:0000256" key="1">
    <source>
        <dbReference type="ARBA" id="ARBA00023015"/>
    </source>
</evidence>
<dbReference type="OrthoDB" id="9813719at2"/>
<organism evidence="6 7">
    <name type="scientific">Neoasaia chiangmaiensis</name>
    <dbReference type="NCBI Taxonomy" id="320497"/>
    <lineage>
        <taxon>Bacteria</taxon>
        <taxon>Pseudomonadati</taxon>
        <taxon>Pseudomonadota</taxon>
        <taxon>Alphaproteobacteria</taxon>
        <taxon>Acetobacterales</taxon>
        <taxon>Acetobacteraceae</taxon>
        <taxon>Neoasaia</taxon>
    </lineage>
</organism>
<feature type="domain" description="Fido" evidence="5">
    <location>
        <begin position="129"/>
        <end position="286"/>
    </location>
</feature>
<keyword evidence="4" id="KW-0067">ATP-binding</keyword>
<proteinExistence type="predicted"/>
<evidence type="ECO:0000256" key="2">
    <source>
        <dbReference type="ARBA" id="ARBA00023163"/>
    </source>
</evidence>
<gene>
    <name evidence="6" type="ORF">A0U93_00640</name>
</gene>
<dbReference type="SUPFAM" id="SSF140931">
    <property type="entry name" value="Fic-like"/>
    <property type="match status" value="1"/>
</dbReference>
<dbReference type="PROSITE" id="PS51459">
    <property type="entry name" value="FIDO"/>
    <property type="match status" value="1"/>
</dbReference>
<accession>A0A1U9KLP2</accession>
<dbReference type="AlphaFoldDB" id="A0A1U9KLP2"/>
<dbReference type="InterPro" id="IPR001034">
    <property type="entry name" value="DeoR_HTH"/>
</dbReference>
<feature type="binding site" evidence="4">
    <location>
        <begin position="263"/>
        <end position="264"/>
    </location>
    <ligand>
        <name>ATP</name>
        <dbReference type="ChEBI" id="CHEBI:30616"/>
    </ligand>
</feature>
<dbReference type="GO" id="GO:0005524">
    <property type="term" value="F:ATP binding"/>
    <property type="evidence" value="ECO:0007669"/>
    <property type="project" value="UniProtKB-KW"/>
</dbReference>
<evidence type="ECO:0000256" key="4">
    <source>
        <dbReference type="PIRSR" id="PIRSR640198-2"/>
    </source>
</evidence>
<keyword evidence="1" id="KW-0805">Transcription regulation</keyword>
<evidence type="ECO:0000259" key="5">
    <source>
        <dbReference type="PROSITE" id="PS51459"/>
    </source>
</evidence>
<dbReference type="SUPFAM" id="SSF46785">
    <property type="entry name" value="Winged helix' DNA-binding domain"/>
    <property type="match status" value="1"/>
</dbReference>
<dbReference type="EMBL" id="CP014691">
    <property type="protein sequence ID" value="AQS86699.1"/>
    <property type="molecule type" value="Genomic_DNA"/>
</dbReference>
<keyword evidence="2" id="KW-0804">Transcription</keyword>
<dbReference type="Proteomes" id="UP000188604">
    <property type="component" value="Chromosome"/>
</dbReference>
<protein>
    <submittedName>
        <fullName evidence="6">Cell filamentation protein Fic</fullName>
    </submittedName>
</protein>
<dbReference type="InterPro" id="IPR036390">
    <property type="entry name" value="WH_DNA-bd_sf"/>
</dbReference>
<name>A0A1U9KLP2_9PROT</name>
<dbReference type="STRING" id="320497.A0U93_00640"/>
<dbReference type="Gene3D" id="1.10.10.10">
    <property type="entry name" value="Winged helix-like DNA-binding domain superfamily/Winged helix DNA-binding domain"/>
    <property type="match status" value="1"/>
</dbReference>
<dbReference type="SMART" id="SM00420">
    <property type="entry name" value="HTH_DEOR"/>
    <property type="match status" value="1"/>
</dbReference>